<dbReference type="EMBL" id="BMAC01000744">
    <property type="protein sequence ID" value="GFQ02367.1"/>
    <property type="molecule type" value="Genomic_DNA"/>
</dbReference>
<name>A0A830CT63_9LAMI</name>
<sequence length="152" mass="17226">MIVYFRTYVVYSGVEPGIPPSGPPSNILSWVVAVAIAVVVPFISYKWGPTLKNKIETVMQKTEDVVEAVEKVAGKVEKVAEDILDDLPKGGKLREAVDFVEKLAERTRIDAGAVDDFIDKVLFLTKLFFFNRIHDVLRANYRMLDLIRKINW</sequence>
<dbReference type="OrthoDB" id="913605at2759"/>
<keyword evidence="1" id="KW-0472">Membrane</keyword>
<comment type="caution">
    <text evidence="2">The sequence shown here is derived from an EMBL/GenBank/DDBJ whole genome shotgun (WGS) entry which is preliminary data.</text>
</comment>
<accession>A0A830CT63</accession>
<gene>
    <name evidence="2" type="ORF">PHJA_002380700</name>
</gene>
<dbReference type="PANTHER" id="PTHR33735:SF26">
    <property type="entry name" value="PTERIN-BINDING DOMAIN-CONTAINING PROTEIN"/>
    <property type="match status" value="1"/>
</dbReference>
<dbReference type="PANTHER" id="PTHR33735">
    <property type="entry name" value="EXPRESSED PROTEIN"/>
    <property type="match status" value="1"/>
</dbReference>
<dbReference type="AlphaFoldDB" id="A0A830CT63"/>
<reference evidence="2" key="1">
    <citation type="submission" date="2020-07" db="EMBL/GenBank/DDBJ databases">
        <title>Ethylene signaling mediates host invasion by parasitic plants.</title>
        <authorList>
            <person name="Yoshida S."/>
        </authorList>
    </citation>
    <scope>NUCLEOTIDE SEQUENCE</scope>
    <source>
        <strain evidence="2">Okayama</strain>
    </source>
</reference>
<dbReference type="Proteomes" id="UP000653305">
    <property type="component" value="Unassembled WGS sequence"/>
</dbReference>
<evidence type="ECO:0000313" key="3">
    <source>
        <dbReference type="Proteomes" id="UP000653305"/>
    </source>
</evidence>
<keyword evidence="3" id="KW-1185">Reference proteome</keyword>
<keyword evidence="1" id="KW-1133">Transmembrane helix</keyword>
<organism evidence="2 3">
    <name type="scientific">Phtheirospermum japonicum</name>
    <dbReference type="NCBI Taxonomy" id="374723"/>
    <lineage>
        <taxon>Eukaryota</taxon>
        <taxon>Viridiplantae</taxon>
        <taxon>Streptophyta</taxon>
        <taxon>Embryophyta</taxon>
        <taxon>Tracheophyta</taxon>
        <taxon>Spermatophyta</taxon>
        <taxon>Magnoliopsida</taxon>
        <taxon>eudicotyledons</taxon>
        <taxon>Gunneridae</taxon>
        <taxon>Pentapetalae</taxon>
        <taxon>asterids</taxon>
        <taxon>lamiids</taxon>
        <taxon>Lamiales</taxon>
        <taxon>Orobanchaceae</taxon>
        <taxon>Orobanchaceae incertae sedis</taxon>
        <taxon>Phtheirospermum</taxon>
    </lineage>
</organism>
<evidence type="ECO:0000313" key="2">
    <source>
        <dbReference type="EMBL" id="GFQ02367.1"/>
    </source>
</evidence>
<evidence type="ECO:0000256" key="1">
    <source>
        <dbReference type="SAM" id="Phobius"/>
    </source>
</evidence>
<keyword evidence="1" id="KW-0812">Transmembrane</keyword>
<feature type="transmembrane region" description="Helical" evidence="1">
    <location>
        <begin position="27"/>
        <end position="45"/>
    </location>
</feature>
<proteinExistence type="predicted"/>
<protein>
    <submittedName>
        <fullName evidence="2">Uncharacterized protein</fullName>
    </submittedName>
</protein>